<name>A0A2N9HNK0_FAGSY</name>
<reference evidence="1" key="1">
    <citation type="submission" date="2018-02" db="EMBL/GenBank/DDBJ databases">
        <authorList>
            <person name="Cohen D.B."/>
            <person name="Kent A.D."/>
        </authorList>
    </citation>
    <scope>NUCLEOTIDE SEQUENCE</scope>
</reference>
<dbReference type="AlphaFoldDB" id="A0A2N9HNK0"/>
<dbReference type="EMBL" id="OIVN01003726">
    <property type="protein sequence ID" value="SPD13189.1"/>
    <property type="molecule type" value="Genomic_DNA"/>
</dbReference>
<organism evidence="1">
    <name type="scientific">Fagus sylvatica</name>
    <name type="common">Beechnut</name>
    <dbReference type="NCBI Taxonomy" id="28930"/>
    <lineage>
        <taxon>Eukaryota</taxon>
        <taxon>Viridiplantae</taxon>
        <taxon>Streptophyta</taxon>
        <taxon>Embryophyta</taxon>
        <taxon>Tracheophyta</taxon>
        <taxon>Spermatophyta</taxon>
        <taxon>Magnoliopsida</taxon>
        <taxon>eudicotyledons</taxon>
        <taxon>Gunneridae</taxon>
        <taxon>Pentapetalae</taxon>
        <taxon>rosids</taxon>
        <taxon>fabids</taxon>
        <taxon>Fagales</taxon>
        <taxon>Fagaceae</taxon>
        <taxon>Fagus</taxon>
    </lineage>
</organism>
<gene>
    <name evidence="1" type="ORF">FSB_LOCUS41071</name>
</gene>
<protein>
    <submittedName>
        <fullName evidence="1">Uncharacterized protein</fullName>
    </submittedName>
</protein>
<accession>A0A2N9HNK0</accession>
<evidence type="ECO:0000313" key="1">
    <source>
        <dbReference type="EMBL" id="SPD13189.1"/>
    </source>
</evidence>
<sequence>MVTMKPSNRLFNIEKSCSNVATNATNFSQNKTVSYFNFTKVVEALNETQSPYDFNKLAEGLCVAEKAEVAMKLKPLKEEKVCGRDVAYNDQPPCEREFAREFFVKYLLKEKDNLRKERIPGPPIREGELFKVKKEVEGFKVKDRSWRYEQLFIFVEDIESLMNL</sequence>
<proteinExistence type="predicted"/>